<evidence type="ECO:0000259" key="5">
    <source>
        <dbReference type="Pfam" id="PF03145"/>
    </source>
</evidence>
<keyword evidence="2" id="KW-0479">Metal-binding</keyword>
<comment type="similarity">
    <text evidence="1">Belongs to the SINA (Seven in absentia) family.</text>
</comment>
<dbReference type="EMBL" id="CASHTH010002979">
    <property type="protein sequence ID" value="CAI8038152.1"/>
    <property type="molecule type" value="Genomic_DNA"/>
</dbReference>
<dbReference type="InterPro" id="IPR018121">
    <property type="entry name" value="7-in-absentia-prot_TRAF-dom"/>
</dbReference>
<dbReference type="Gene3D" id="2.60.210.10">
    <property type="entry name" value="Apoptosis, Tumor Necrosis Factor Receptor Associated Protein 2, Chain A"/>
    <property type="match status" value="1"/>
</dbReference>
<keyword evidence="3" id="KW-0863">Zinc-finger</keyword>
<keyword evidence="4" id="KW-0862">Zinc</keyword>
<organism evidence="6 7">
    <name type="scientific">Geodia barretti</name>
    <name type="common">Barrett's horny sponge</name>
    <dbReference type="NCBI Taxonomy" id="519541"/>
    <lineage>
        <taxon>Eukaryota</taxon>
        <taxon>Metazoa</taxon>
        <taxon>Porifera</taxon>
        <taxon>Demospongiae</taxon>
        <taxon>Heteroscleromorpha</taxon>
        <taxon>Tetractinellida</taxon>
        <taxon>Astrophorina</taxon>
        <taxon>Geodiidae</taxon>
        <taxon>Geodia</taxon>
    </lineage>
</organism>
<dbReference type="InterPro" id="IPR008974">
    <property type="entry name" value="TRAF-like"/>
</dbReference>
<keyword evidence="7" id="KW-1185">Reference proteome</keyword>
<name>A0AA35SZF5_GEOBA</name>
<evidence type="ECO:0000256" key="3">
    <source>
        <dbReference type="ARBA" id="ARBA00022771"/>
    </source>
</evidence>
<dbReference type="GO" id="GO:0006511">
    <property type="term" value="P:ubiquitin-dependent protein catabolic process"/>
    <property type="evidence" value="ECO:0007669"/>
    <property type="project" value="InterPro"/>
</dbReference>
<evidence type="ECO:0000256" key="2">
    <source>
        <dbReference type="ARBA" id="ARBA00022723"/>
    </source>
</evidence>
<evidence type="ECO:0000256" key="4">
    <source>
        <dbReference type="ARBA" id="ARBA00022833"/>
    </source>
</evidence>
<evidence type="ECO:0000256" key="1">
    <source>
        <dbReference type="ARBA" id="ARBA00009119"/>
    </source>
</evidence>
<evidence type="ECO:0000313" key="6">
    <source>
        <dbReference type="EMBL" id="CAI8038152.1"/>
    </source>
</evidence>
<comment type="caution">
    <text evidence="6">The sequence shown here is derived from an EMBL/GenBank/DDBJ whole genome shotgun (WGS) entry which is preliminary data.</text>
</comment>
<dbReference type="SUPFAM" id="SSF49599">
    <property type="entry name" value="TRAF domain-like"/>
    <property type="match status" value="1"/>
</dbReference>
<sequence length="140" mass="15818">MLFRPLLHVGSGETGETRRTSAVLRSRSVDRDRERGQRFQVCLCVIGMRICHINHLFSLDFLSSLHHVFLCCFLNSLDTLELVGHGRKLTWEVKPRSIHCSVSSAICSNDCLIFETAVASHFGDNGNLAINVTIYKTSYY</sequence>
<dbReference type="Proteomes" id="UP001174909">
    <property type="component" value="Unassembled WGS sequence"/>
</dbReference>
<reference evidence="6" key="1">
    <citation type="submission" date="2023-03" db="EMBL/GenBank/DDBJ databases">
        <authorList>
            <person name="Steffen K."/>
            <person name="Cardenas P."/>
        </authorList>
    </citation>
    <scope>NUCLEOTIDE SEQUENCE</scope>
</reference>
<dbReference type="Pfam" id="PF03145">
    <property type="entry name" value="Sina_TRAF"/>
    <property type="match status" value="1"/>
</dbReference>
<protein>
    <submittedName>
        <fullName evidence="6">E3 ubiquitin-protein ligase SIAH1B</fullName>
    </submittedName>
</protein>
<evidence type="ECO:0000313" key="7">
    <source>
        <dbReference type="Proteomes" id="UP001174909"/>
    </source>
</evidence>
<proteinExistence type="inferred from homology"/>
<dbReference type="AlphaFoldDB" id="A0AA35SZF5"/>
<accession>A0AA35SZF5</accession>
<feature type="domain" description="Seven-in-absentia protein TRAF-like" evidence="5">
    <location>
        <begin position="80"/>
        <end position="133"/>
    </location>
</feature>
<gene>
    <name evidence="6" type="ORF">GBAR_LOCUS21280</name>
</gene>
<dbReference type="GO" id="GO:0008270">
    <property type="term" value="F:zinc ion binding"/>
    <property type="evidence" value="ECO:0007669"/>
    <property type="project" value="UniProtKB-KW"/>
</dbReference>
<dbReference type="GO" id="GO:0005737">
    <property type="term" value="C:cytoplasm"/>
    <property type="evidence" value="ECO:0007669"/>
    <property type="project" value="InterPro"/>
</dbReference>